<reference evidence="1 2" key="1">
    <citation type="submission" date="2013-06" db="EMBL/GenBank/DDBJ databases">
        <authorList>
            <person name="Weinstock G."/>
            <person name="Sodergren E."/>
            <person name="Lobos E.A."/>
            <person name="Fulton L."/>
            <person name="Fulton R."/>
            <person name="Courtney L."/>
            <person name="Fronick C."/>
            <person name="O'Laughlin M."/>
            <person name="Godfrey J."/>
            <person name="Wilson R.M."/>
            <person name="Miner T."/>
            <person name="Farmer C."/>
            <person name="Delehaunty K."/>
            <person name="Cordes M."/>
            <person name="Minx P."/>
            <person name="Tomlinson C."/>
            <person name="Chen J."/>
            <person name="Wollam A."/>
            <person name="Pepin K.H."/>
            <person name="Bhonagiri V."/>
            <person name="Zhang X."/>
            <person name="Warren W."/>
            <person name="Mitreva M."/>
            <person name="Mardis E.R."/>
            <person name="Wilson R.K."/>
        </authorList>
    </citation>
    <scope>NUCLEOTIDE SEQUENCE [LARGE SCALE GENOMIC DNA]</scope>
    <source>
        <strain evidence="1 2">JCP8017A</strain>
    </source>
</reference>
<organism evidence="1 2">
    <name type="scientific">Gardnerella pickettii JCP8017A</name>
    <dbReference type="NCBI Taxonomy" id="1261062"/>
    <lineage>
        <taxon>Bacteria</taxon>
        <taxon>Bacillati</taxon>
        <taxon>Actinomycetota</taxon>
        <taxon>Actinomycetes</taxon>
        <taxon>Bifidobacteriales</taxon>
        <taxon>Bifidobacteriaceae</taxon>
        <taxon>Gardnerella</taxon>
        <taxon>Gardnerella pickettii</taxon>
    </lineage>
</organism>
<dbReference type="Proteomes" id="UP000015779">
    <property type="component" value="Unassembled WGS sequence"/>
</dbReference>
<gene>
    <name evidence="1" type="ORF">HMPREF1577_01509</name>
</gene>
<accession>T2PIE9</accession>
<dbReference type="EMBL" id="ATJN01000167">
    <property type="protein sequence ID" value="EPI49254.1"/>
    <property type="molecule type" value="Genomic_DNA"/>
</dbReference>
<dbReference type="PATRIC" id="fig|1261062.4.peg.1310"/>
<protein>
    <submittedName>
        <fullName evidence="1">Uncharacterized protein</fullName>
    </submittedName>
</protein>
<sequence>MTSRALCSSKSSIRREKSRISTLLGGVMYAKNVVIRVNKRFD</sequence>
<name>T2PIE9_9BIFI</name>
<proteinExistence type="predicted"/>
<evidence type="ECO:0000313" key="2">
    <source>
        <dbReference type="Proteomes" id="UP000015779"/>
    </source>
</evidence>
<dbReference type="HOGENOM" id="CLU_3252097_0_0_11"/>
<dbReference type="AlphaFoldDB" id="T2PIE9"/>
<evidence type="ECO:0000313" key="1">
    <source>
        <dbReference type="EMBL" id="EPI49254.1"/>
    </source>
</evidence>
<comment type="caution">
    <text evidence="1">The sequence shown here is derived from an EMBL/GenBank/DDBJ whole genome shotgun (WGS) entry which is preliminary data.</text>
</comment>